<comment type="caution">
    <text evidence="2">The sequence shown here is derived from an EMBL/GenBank/DDBJ whole genome shotgun (WGS) entry which is preliminary data.</text>
</comment>
<dbReference type="RefSeq" id="WP_147204675.1">
    <property type="nucleotide sequence ID" value="NZ_BJYT01000011.1"/>
</dbReference>
<feature type="domain" description="DUF2383" evidence="1">
    <location>
        <begin position="7"/>
        <end position="117"/>
    </location>
</feature>
<sequence length="155" mass="17584">MEKQEELISVLNDLIRINNDRVVGYERAVKEAKDLDVDLIAIFNEMADQSRKYTAQLVQEVGRLGGEAAHDTTVSGKVYRVWMDLKAAITGKDRETILGNCEYGEDVAQRAYEAALESDAYMSTEIRQLISTQKSDLKTSHDLIKKYRDLHDKVS</sequence>
<protein>
    <submittedName>
        <fullName evidence="2">Chemotaxis protein</fullName>
    </submittedName>
</protein>
<gene>
    <name evidence="2" type="ORF">SAE01_30600</name>
</gene>
<dbReference type="Proteomes" id="UP000321513">
    <property type="component" value="Unassembled WGS sequence"/>
</dbReference>
<dbReference type="AlphaFoldDB" id="A0A512BF44"/>
<proteinExistence type="predicted"/>
<dbReference type="InterPro" id="IPR011971">
    <property type="entry name" value="CHP02284"/>
</dbReference>
<evidence type="ECO:0000313" key="2">
    <source>
        <dbReference type="EMBL" id="GEO10564.1"/>
    </source>
</evidence>
<dbReference type="PIRSF" id="PIRSF029477">
    <property type="entry name" value="UCP029477"/>
    <property type="match status" value="1"/>
</dbReference>
<evidence type="ECO:0000259" key="1">
    <source>
        <dbReference type="Pfam" id="PF09537"/>
    </source>
</evidence>
<dbReference type="SUPFAM" id="SSF47240">
    <property type="entry name" value="Ferritin-like"/>
    <property type="match status" value="1"/>
</dbReference>
<reference evidence="2 3" key="1">
    <citation type="submission" date="2019-07" db="EMBL/GenBank/DDBJ databases">
        <title>Whole genome shotgun sequence of Segetibacter aerophilus NBRC 106135.</title>
        <authorList>
            <person name="Hosoyama A."/>
            <person name="Uohara A."/>
            <person name="Ohji S."/>
            <person name="Ichikawa N."/>
        </authorList>
    </citation>
    <scope>NUCLEOTIDE SEQUENCE [LARGE SCALE GENOMIC DNA]</scope>
    <source>
        <strain evidence="2 3">NBRC 106135</strain>
    </source>
</reference>
<dbReference type="NCBIfam" id="TIGR02284">
    <property type="entry name" value="PA2169 family four-helix-bundle protein"/>
    <property type="match status" value="1"/>
</dbReference>
<dbReference type="Pfam" id="PF09537">
    <property type="entry name" value="DUF2383"/>
    <property type="match status" value="1"/>
</dbReference>
<dbReference type="InterPro" id="IPR012347">
    <property type="entry name" value="Ferritin-like"/>
</dbReference>
<dbReference type="EMBL" id="BJYT01000011">
    <property type="protein sequence ID" value="GEO10564.1"/>
    <property type="molecule type" value="Genomic_DNA"/>
</dbReference>
<dbReference type="InterPro" id="IPR019052">
    <property type="entry name" value="DUF2383"/>
</dbReference>
<keyword evidence="3" id="KW-1185">Reference proteome</keyword>
<name>A0A512BF44_9BACT</name>
<dbReference type="Gene3D" id="1.20.1260.10">
    <property type="match status" value="1"/>
</dbReference>
<dbReference type="OrthoDB" id="282393at2"/>
<dbReference type="InterPro" id="IPR016920">
    <property type="entry name" value="UCP029477"/>
</dbReference>
<accession>A0A512BF44</accession>
<organism evidence="2 3">
    <name type="scientific">Segetibacter aerophilus</name>
    <dbReference type="NCBI Taxonomy" id="670293"/>
    <lineage>
        <taxon>Bacteria</taxon>
        <taxon>Pseudomonadati</taxon>
        <taxon>Bacteroidota</taxon>
        <taxon>Chitinophagia</taxon>
        <taxon>Chitinophagales</taxon>
        <taxon>Chitinophagaceae</taxon>
        <taxon>Segetibacter</taxon>
    </lineage>
</organism>
<dbReference type="InterPro" id="IPR009078">
    <property type="entry name" value="Ferritin-like_SF"/>
</dbReference>
<evidence type="ECO:0000313" key="3">
    <source>
        <dbReference type="Proteomes" id="UP000321513"/>
    </source>
</evidence>